<accession>A0A336LR22</accession>
<dbReference type="AlphaFoldDB" id="A0A336LR22"/>
<reference evidence="1" key="1">
    <citation type="submission" date="2018-07" db="EMBL/GenBank/DDBJ databases">
        <authorList>
            <person name="Quirk P.G."/>
            <person name="Krulwich T.A."/>
        </authorList>
    </citation>
    <scope>NUCLEOTIDE SEQUENCE</scope>
</reference>
<evidence type="ECO:0000313" key="1">
    <source>
        <dbReference type="EMBL" id="SSX18989.1"/>
    </source>
</evidence>
<proteinExistence type="predicted"/>
<protein>
    <submittedName>
        <fullName evidence="1">CSON011300 protein</fullName>
    </submittedName>
</protein>
<organism evidence="1">
    <name type="scientific">Culicoides sonorensis</name>
    <name type="common">Biting midge</name>
    <dbReference type="NCBI Taxonomy" id="179676"/>
    <lineage>
        <taxon>Eukaryota</taxon>
        <taxon>Metazoa</taxon>
        <taxon>Ecdysozoa</taxon>
        <taxon>Arthropoda</taxon>
        <taxon>Hexapoda</taxon>
        <taxon>Insecta</taxon>
        <taxon>Pterygota</taxon>
        <taxon>Neoptera</taxon>
        <taxon>Endopterygota</taxon>
        <taxon>Diptera</taxon>
        <taxon>Nematocera</taxon>
        <taxon>Chironomoidea</taxon>
        <taxon>Ceratopogonidae</taxon>
        <taxon>Ceratopogoninae</taxon>
        <taxon>Culicoides</taxon>
        <taxon>Monoculicoides</taxon>
    </lineage>
</organism>
<gene>
    <name evidence="1" type="primary">CSON011300</name>
</gene>
<name>A0A336LR22_CULSO</name>
<sequence>MEPIIREEQHVLPERLHSSHHNHFHPQNFNKTQTRQSIVQKKLCSYPKDTDSIDILCDEARIMPLKLGSKSMGRKQGLLWTHRDQANMNQYEIDTSGRSKSTSNVETHLKSQDWENPISSNSEYSYAYCEPIIKKISNNSQLLNLEKAKYFPSSEPNKELPKTLKSSRSIRVLLSKSFRKSSVSNPNERHTFTTLYGKKENIYEDVDRVLINHGTKPKQSFSSETIKTIPVDEELKLVEAQHNRIMSELNLSMEELLMPSQSETDELDFQKLSNVEQYCSKPENIFSSHIQYNPNSIKQMCNTIDQNKQFNCNYSNQENRKNFTINRAPGPFQNSCDVNVCIMQEKSNSDPISPHKDNITSYSYNSNNILNQQSTNNSIIYKVEKRIETISEKVNLRNTVGRAKDMSTKSRSSCQSPL</sequence>
<dbReference type="EMBL" id="UFQT01000048">
    <property type="protein sequence ID" value="SSX18989.1"/>
    <property type="molecule type" value="Genomic_DNA"/>
</dbReference>
<dbReference type="VEuPathDB" id="VectorBase:CSON011300"/>